<dbReference type="GO" id="GO:0004427">
    <property type="term" value="F:inorganic diphosphate phosphatase activity"/>
    <property type="evidence" value="ECO:0007669"/>
    <property type="project" value="UniProtKB-EC"/>
</dbReference>
<dbReference type="RefSeq" id="WP_132014896.1">
    <property type="nucleotide sequence ID" value="NZ_SLUN01000016.1"/>
</dbReference>
<name>A0A4R1RIW0_HYDET</name>
<dbReference type="GO" id="GO:0000287">
    <property type="term" value="F:magnesium ion binding"/>
    <property type="evidence" value="ECO:0007669"/>
    <property type="project" value="InterPro"/>
</dbReference>
<dbReference type="GO" id="GO:0005737">
    <property type="term" value="C:cytoplasm"/>
    <property type="evidence" value="ECO:0007669"/>
    <property type="project" value="InterPro"/>
</dbReference>
<protein>
    <recommendedName>
        <fullName evidence="2">inorganic diphosphatase</fullName>
        <ecNumber evidence="2">3.6.1.1</ecNumber>
    </recommendedName>
</protein>
<keyword evidence="5" id="KW-0460">Magnesium</keyword>
<accession>A0A4R1RIW0</accession>
<gene>
    <name evidence="6" type="ORF">EDC14_101666</name>
</gene>
<evidence type="ECO:0000256" key="3">
    <source>
        <dbReference type="ARBA" id="ARBA00022723"/>
    </source>
</evidence>
<evidence type="ECO:0000256" key="4">
    <source>
        <dbReference type="ARBA" id="ARBA00022801"/>
    </source>
</evidence>
<dbReference type="EC" id="3.6.1.1" evidence="2"/>
<dbReference type="SUPFAM" id="SSF50324">
    <property type="entry name" value="Inorganic pyrophosphatase"/>
    <property type="match status" value="1"/>
</dbReference>
<dbReference type="EMBL" id="SLUN01000016">
    <property type="protein sequence ID" value="TCL65936.1"/>
    <property type="molecule type" value="Genomic_DNA"/>
</dbReference>
<evidence type="ECO:0000256" key="1">
    <source>
        <dbReference type="ARBA" id="ARBA00001946"/>
    </source>
</evidence>
<comment type="caution">
    <text evidence="6">The sequence shown here is derived from an EMBL/GenBank/DDBJ whole genome shotgun (WGS) entry which is preliminary data.</text>
</comment>
<dbReference type="Pfam" id="PF00719">
    <property type="entry name" value="Pyrophosphatase"/>
    <property type="match status" value="1"/>
</dbReference>
<dbReference type="PANTHER" id="PTHR10286">
    <property type="entry name" value="INORGANIC PYROPHOSPHATASE"/>
    <property type="match status" value="1"/>
</dbReference>
<dbReference type="AlphaFoldDB" id="A0A4R1RIW0"/>
<evidence type="ECO:0000313" key="7">
    <source>
        <dbReference type="Proteomes" id="UP000295008"/>
    </source>
</evidence>
<evidence type="ECO:0000313" key="6">
    <source>
        <dbReference type="EMBL" id="TCL65936.1"/>
    </source>
</evidence>
<keyword evidence="4" id="KW-0378">Hydrolase</keyword>
<proteinExistence type="predicted"/>
<dbReference type="Gene3D" id="3.90.80.10">
    <property type="entry name" value="Inorganic pyrophosphatase"/>
    <property type="match status" value="1"/>
</dbReference>
<sequence length="218" mass="24078">MNLAGAGSLVQAHPWHGISAGEYAPEIVNAFIETVPFDTVKYEIDKDSGHLKLDRPHKYSSLCPTLYGFVPRTYCDQAVAQFAAARCGRPVERGDRDPLDICVLTESTINRSGILVSARPIGGFRLFDRSEVDDKIIAVLLQDSVFGECTNLGQVPRGLLERLKHYFLTYKESPEDSLVAPRHIEISDVYDAAEARQVIEHARADYATLVSSALVAPF</sequence>
<reference evidence="6 7" key="1">
    <citation type="submission" date="2019-03" db="EMBL/GenBank/DDBJ databases">
        <title>Genomic Encyclopedia of Type Strains, Phase IV (KMG-IV): sequencing the most valuable type-strain genomes for metagenomic binning, comparative biology and taxonomic classification.</title>
        <authorList>
            <person name="Goeker M."/>
        </authorList>
    </citation>
    <scope>NUCLEOTIDE SEQUENCE [LARGE SCALE GENOMIC DNA]</scope>
    <source>
        <strain evidence="6 7">LX-B</strain>
    </source>
</reference>
<dbReference type="GO" id="GO:0006796">
    <property type="term" value="P:phosphate-containing compound metabolic process"/>
    <property type="evidence" value="ECO:0007669"/>
    <property type="project" value="InterPro"/>
</dbReference>
<comment type="cofactor">
    <cofactor evidence="1">
        <name>Mg(2+)</name>
        <dbReference type="ChEBI" id="CHEBI:18420"/>
    </cofactor>
</comment>
<evidence type="ECO:0000256" key="2">
    <source>
        <dbReference type="ARBA" id="ARBA00012146"/>
    </source>
</evidence>
<dbReference type="InterPro" id="IPR008162">
    <property type="entry name" value="Pyrophosphatase"/>
</dbReference>
<evidence type="ECO:0000256" key="5">
    <source>
        <dbReference type="ARBA" id="ARBA00022842"/>
    </source>
</evidence>
<dbReference type="NCBIfam" id="NF001886">
    <property type="entry name" value="PRK00642.1"/>
    <property type="match status" value="1"/>
</dbReference>
<dbReference type="InterPro" id="IPR036649">
    <property type="entry name" value="Pyrophosphatase_sf"/>
</dbReference>
<keyword evidence="3" id="KW-0479">Metal-binding</keyword>
<dbReference type="Proteomes" id="UP000295008">
    <property type="component" value="Unassembled WGS sequence"/>
</dbReference>
<keyword evidence="7" id="KW-1185">Reference proteome</keyword>
<organism evidence="6 7">
    <name type="scientific">Hydrogenispora ethanolica</name>
    <dbReference type="NCBI Taxonomy" id="1082276"/>
    <lineage>
        <taxon>Bacteria</taxon>
        <taxon>Bacillati</taxon>
        <taxon>Bacillota</taxon>
        <taxon>Hydrogenispora</taxon>
    </lineage>
</organism>
<dbReference type="OrthoDB" id="5187599at2"/>